<proteinExistence type="predicted"/>
<keyword evidence="1" id="KW-0812">Transmembrane</keyword>
<keyword evidence="1" id="KW-1133">Transmembrane helix</keyword>
<dbReference type="OrthoDB" id="3763505at2759"/>
<evidence type="ECO:0000313" key="3">
    <source>
        <dbReference type="Proteomes" id="UP000800094"/>
    </source>
</evidence>
<dbReference type="Proteomes" id="UP000800094">
    <property type="component" value="Unassembled WGS sequence"/>
</dbReference>
<reference evidence="2" key="1">
    <citation type="journal article" date="2020" name="Stud. Mycol.">
        <title>101 Dothideomycetes genomes: a test case for predicting lifestyles and emergence of pathogens.</title>
        <authorList>
            <person name="Haridas S."/>
            <person name="Albert R."/>
            <person name="Binder M."/>
            <person name="Bloem J."/>
            <person name="Labutti K."/>
            <person name="Salamov A."/>
            <person name="Andreopoulos B."/>
            <person name="Baker S."/>
            <person name="Barry K."/>
            <person name="Bills G."/>
            <person name="Bluhm B."/>
            <person name="Cannon C."/>
            <person name="Castanera R."/>
            <person name="Culley D."/>
            <person name="Daum C."/>
            <person name="Ezra D."/>
            <person name="Gonzalez J."/>
            <person name="Henrissat B."/>
            <person name="Kuo A."/>
            <person name="Liang C."/>
            <person name="Lipzen A."/>
            <person name="Lutzoni F."/>
            <person name="Magnuson J."/>
            <person name="Mondo S."/>
            <person name="Nolan M."/>
            <person name="Ohm R."/>
            <person name="Pangilinan J."/>
            <person name="Park H.-J."/>
            <person name="Ramirez L."/>
            <person name="Alfaro M."/>
            <person name="Sun H."/>
            <person name="Tritt A."/>
            <person name="Yoshinaga Y."/>
            <person name="Zwiers L.-H."/>
            <person name="Turgeon B."/>
            <person name="Goodwin S."/>
            <person name="Spatafora J."/>
            <person name="Crous P."/>
            <person name="Grigoriev I."/>
        </authorList>
    </citation>
    <scope>NUCLEOTIDE SEQUENCE</scope>
    <source>
        <strain evidence="2">CBS 122368</strain>
    </source>
</reference>
<dbReference type="GeneID" id="54577717"/>
<evidence type="ECO:0000256" key="1">
    <source>
        <dbReference type="SAM" id="Phobius"/>
    </source>
</evidence>
<evidence type="ECO:0000313" key="2">
    <source>
        <dbReference type="EMBL" id="KAF2241514.1"/>
    </source>
</evidence>
<gene>
    <name evidence="2" type="ORF">BU26DRAFT_440338</name>
</gene>
<sequence>KKKTKTYNSGYSLVVTHLTTNPPVRCLNMAERTGSLVFSVLWSYVLVIARFGINIWLIRRSGFICTRYASAKHIYSLVLFNICGISDLNLLPCLTTRAEPHAFFLDSAFPACCGVFLATSRAGLITRASTSIPGH</sequence>
<keyword evidence="1" id="KW-0472">Membrane</keyword>
<dbReference type="RefSeq" id="XP_033676518.1">
    <property type="nucleotide sequence ID" value="XM_033824387.1"/>
</dbReference>
<dbReference type="EMBL" id="ML987211">
    <property type="protein sequence ID" value="KAF2241514.1"/>
    <property type="molecule type" value="Genomic_DNA"/>
</dbReference>
<dbReference type="AlphaFoldDB" id="A0A6A6HTJ9"/>
<protein>
    <submittedName>
        <fullName evidence="2">Uncharacterized protein</fullName>
    </submittedName>
</protein>
<feature type="transmembrane region" description="Helical" evidence="1">
    <location>
        <begin position="36"/>
        <end position="58"/>
    </location>
</feature>
<organism evidence="2 3">
    <name type="scientific">Trematosphaeria pertusa</name>
    <dbReference type="NCBI Taxonomy" id="390896"/>
    <lineage>
        <taxon>Eukaryota</taxon>
        <taxon>Fungi</taxon>
        <taxon>Dikarya</taxon>
        <taxon>Ascomycota</taxon>
        <taxon>Pezizomycotina</taxon>
        <taxon>Dothideomycetes</taxon>
        <taxon>Pleosporomycetidae</taxon>
        <taxon>Pleosporales</taxon>
        <taxon>Massarineae</taxon>
        <taxon>Trematosphaeriaceae</taxon>
        <taxon>Trematosphaeria</taxon>
    </lineage>
</organism>
<feature type="non-terminal residue" evidence="2">
    <location>
        <position position="1"/>
    </location>
</feature>
<name>A0A6A6HTJ9_9PLEO</name>
<keyword evidence="3" id="KW-1185">Reference proteome</keyword>
<accession>A0A6A6HTJ9</accession>